<reference evidence="8" key="1">
    <citation type="submission" date="2023-06" db="EMBL/GenBank/DDBJ databases">
        <authorList>
            <person name="Kurt Z."/>
        </authorList>
    </citation>
    <scope>NUCLEOTIDE SEQUENCE</scope>
</reference>
<evidence type="ECO:0000256" key="4">
    <source>
        <dbReference type="ARBA" id="ARBA00022679"/>
    </source>
</evidence>
<dbReference type="GO" id="GO:0005737">
    <property type="term" value="C:cytoplasm"/>
    <property type="evidence" value="ECO:0007669"/>
    <property type="project" value="TreeGrafter"/>
</dbReference>
<dbReference type="Gene3D" id="3.40.50.150">
    <property type="entry name" value="Vaccinia Virus protein VP39"/>
    <property type="match status" value="1"/>
</dbReference>
<dbReference type="Pfam" id="PF01728">
    <property type="entry name" value="FtsJ"/>
    <property type="match status" value="1"/>
</dbReference>
<reference evidence="9 10" key="2">
    <citation type="submission" date="2024-07" db="EMBL/GenBank/DDBJ databases">
        <authorList>
            <person name="Akdeniz Z."/>
        </authorList>
    </citation>
    <scope>NUCLEOTIDE SEQUENCE [LARGE SCALE GENOMIC DNA]</scope>
</reference>
<keyword evidence="4" id="KW-0808">Transferase</keyword>
<dbReference type="GO" id="GO:0008175">
    <property type="term" value="F:tRNA methyltransferase activity"/>
    <property type="evidence" value="ECO:0007669"/>
    <property type="project" value="TreeGrafter"/>
</dbReference>
<dbReference type="PIRSF" id="PIRSF005461">
    <property type="entry name" value="23S_rRNA_mtase"/>
    <property type="match status" value="1"/>
</dbReference>
<protein>
    <submittedName>
        <fullName evidence="8">FtsJ-like methyltransferase</fullName>
    </submittedName>
    <submittedName>
        <fullName evidence="9">FtsJ-like_methyltransferase</fullName>
    </submittedName>
</protein>
<dbReference type="PANTHER" id="PTHR10920">
    <property type="entry name" value="RIBOSOMAL RNA METHYLTRANSFERASE"/>
    <property type="match status" value="1"/>
</dbReference>
<dbReference type="InterPro" id="IPR015507">
    <property type="entry name" value="rRNA-MeTfrase_E"/>
</dbReference>
<dbReference type="EMBL" id="CAXDID020000309">
    <property type="protein sequence ID" value="CAL6074682.1"/>
    <property type="molecule type" value="Genomic_DNA"/>
</dbReference>
<keyword evidence="5 6" id="KW-0949">S-adenosyl-L-methionine</keyword>
<keyword evidence="3 8" id="KW-0489">Methyltransferase</keyword>
<feature type="active site" description="Proton acceptor" evidence="6">
    <location>
        <position position="153"/>
    </location>
</feature>
<keyword evidence="1" id="KW-0963">Cytoplasm</keyword>
<dbReference type="Proteomes" id="UP001642409">
    <property type="component" value="Unassembled WGS sequence"/>
</dbReference>
<dbReference type="AlphaFoldDB" id="A0AA86RT58"/>
<comment type="caution">
    <text evidence="8">The sequence shown here is derived from an EMBL/GenBank/DDBJ whole genome shotgun (WGS) entry which is preliminary data.</text>
</comment>
<dbReference type="GO" id="GO:0030488">
    <property type="term" value="P:tRNA methylation"/>
    <property type="evidence" value="ECO:0007669"/>
    <property type="project" value="TreeGrafter"/>
</dbReference>
<dbReference type="InterPro" id="IPR002877">
    <property type="entry name" value="RNA_MeTrfase_FtsJ_dom"/>
</dbReference>
<dbReference type="EMBL" id="CATOUU010001178">
    <property type="protein sequence ID" value="CAI9977509.1"/>
    <property type="molecule type" value="Genomic_DNA"/>
</dbReference>
<feature type="domain" description="Ribosomal RNA methyltransferase FtsJ" evidence="7">
    <location>
        <begin position="21"/>
        <end position="197"/>
    </location>
</feature>
<gene>
    <name evidence="9" type="ORF">HINF_LOCUS56840</name>
    <name evidence="8" type="ORF">HINF_LOCUS65154</name>
</gene>
<evidence type="ECO:0000256" key="5">
    <source>
        <dbReference type="ARBA" id="ARBA00022691"/>
    </source>
</evidence>
<name>A0AA86RT58_9EUKA</name>
<evidence type="ECO:0000313" key="10">
    <source>
        <dbReference type="Proteomes" id="UP001642409"/>
    </source>
</evidence>
<evidence type="ECO:0000259" key="7">
    <source>
        <dbReference type="Pfam" id="PF01728"/>
    </source>
</evidence>
<dbReference type="PANTHER" id="PTHR10920:SF12">
    <property type="entry name" value="TRNA (CYTIDINE(32)_GUANOSINE(34)-2'-O)-METHYLTRANSFERASE-RELATED"/>
    <property type="match status" value="1"/>
</dbReference>
<evidence type="ECO:0000256" key="1">
    <source>
        <dbReference type="ARBA" id="ARBA00022490"/>
    </source>
</evidence>
<dbReference type="InterPro" id="IPR029063">
    <property type="entry name" value="SAM-dependent_MTases_sf"/>
</dbReference>
<dbReference type="SUPFAM" id="SSF53335">
    <property type="entry name" value="S-adenosyl-L-methionine-dependent methyltransferases"/>
    <property type="match status" value="1"/>
</dbReference>
<dbReference type="GO" id="GO:0002181">
    <property type="term" value="P:cytoplasmic translation"/>
    <property type="evidence" value="ECO:0007669"/>
    <property type="project" value="TreeGrafter"/>
</dbReference>
<evidence type="ECO:0000313" key="9">
    <source>
        <dbReference type="EMBL" id="CAL6074682.1"/>
    </source>
</evidence>
<sequence length="222" mass="24100">MQKYAKERRDQFYKLAKEDGYRARSAYKLLQIDDYLHILHNVERAVDLCAAPGSWSQVLSARLPPSAHIVAVDLAAIAPIPNVKLIQGDITTELTANQVIAAANGLADLVVCDGAPDVTGIHDLDEFVQAELIQAAFLISDRILRTGGSFVAKVFRGQLTETILVERLSQFFKKVQIVKPAASRSSSMEAFVVGQGFKEGPGEIIQGVACIGRGGIDSDKTY</sequence>
<evidence type="ECO:0000313" key="8">
    <source>
        <dbReference type="EMBL" id="CAI9977509.1"/>
    </source>
</evidence>
<dbReference type="GO" id="GO:0006364">
    <property type="term" value="P:rRNA processing"/>
    <property type="evidence" value="ECO:0007669"/>
    <property type="project" value="UniProtKB-KW"/>
</dbReference>
<keyword evidence="10" id="KW-1185">Reference proteome</keyword>
<dbReference type="InterPro" id="IPR050082">
    <property type="entry name" value="RNA_methyltr_RlmE"/>
</dbReference>
<organism evidence="8">
    <name type="scientific">Hexamita inflata</name>
    <dbReference type="NCBI Taxonomy" id="28002"/>
    <lineage>
        <taxon>Eukaryota</taxon>
        <taxon>Metamonada</taxon>
        <taxon>Diplomonadida</taxon>
        <taxon>Hexamitidae</taxon>
        <taxon>Hexamitinae</taxon>
        <taxon>Hexamita</taxon>
    </lineage>
</organism>
<evidence type="ECO:0000256" key="3">
    <source>
        <dbReference type="ARBA" id="ARBA00022603"/>
    </source>
</evidence>
<accession>A0AA86RT58</accession>
<proteinExistence type="inferred from homology"/>
<evidence type="ECO:0000256" key="6">
    <source>
        <dbReference type="PIRSR" id="PIRSR005461-1"/>
    </source>
</evidence>
<keyword evidence="2" id="KW-0698">rRNA processing</keyword>
<evidence type="ECO:0000256" key="2">
    <source>
        <dbReference type="ARBA" id="ARBA00022552"/>
    </source>
</evidence>
<dbReference type="HAMAP" id="MF_01547">
    <property type="entry name" value="RNA_methyltr_E"/>
    <property type="match status" value="1"/>
</dbReference>
<dbReference type="FunFam" id="3.40.50.150:FF:000220">
    <property type="entry name" value="CAMK protein kinase"/>
    <property type="match status" value="1"/>
</dbReference>